<comment type="caution">
    <text evidence="2">The sequence shown here is derived from an EMBL/GenBank/DDBJ whole genome shotgun (WGS) entry which is preliminary data.</text>
</comment>
<evidence type="ECO:0000313" key="2">
    <source>
        <dbReference type="EMBL" id="MCQ4921480.1"/>
    </source>
</evidence>
<evidence type="ECO:0000256" key="1">
    <source>
        <dbReference type="SAM" id="Coils"/>
    </source>
</evidence>
<dbReference type="RefSeq" id="WP_256310009.1">
    <property type="nucleotide sequence ID" value="NZ_JANGAC010000001.1"/>
</dbReference>
<dbReference type="SUPFAM" id="SSF89372">
    <property type="entry name" value="Fucose-specific lectin"/>
    <property type="match status" value="1"/>
</dbReference>
<dbReference type="EMBL" id="JANGAC010000001">
    <property type="protein sequence ID" value="MCQ4921480.1"/>
    <property type="molecule type" value="Genomic_DNA"/>
</dbReference>
<protein>
    <submittedName>
        <fullName evidence="2">Uncharacterized protein</fullName>
    </submittedName>
</protein>
<sequence length="421" mass="49683">MFNLNINIVINSNREIFIFQLGDDREIIYSVFDSSLITLNSNSLYDKNILNYSVLIDENDIIHLVALINNGELNYYKYIEGKWSKSTIAKFDIKSNIYNQIEILMIKDKLHIIYDYSNLINSNVWTIQHVIYGTEEKHNAIRYVSKRTPDPFIIDVDKQGTIHLLYRNNINNPQIYHVFYSHYTKTWSSLSKQISSDSSNNWLPFLFIDSQDNLHGLWIEEVNNNYQVKYLRMNSSGKEKYIWKDIKLPYIPLSKYPPIIFEENNKLKLISLYNNNIDLLYSSDYGNSWLKEENSETLRQNTILAKVRSNIDKINYIYCNIYDNLKFYFLDSFSYIESPKTSETSSLELENKEIISEPSEIKPDILNGLENKIESILENYDFIHPILNQLLTNQKSMEDKLDNLQKSINSKKSSFLNRFIN</sequence>
<evidence type="ECO:0000313" key="3">
    <source>
        <dbReference type="Proteomes" id="UP001524478"/>
    </source>
</evidence>
<gene>
    <name evidence="2" type="ORF">NE686_00160</name>
</gene>
<reference evidence="2 3" key="1">
    <citation type="submission" date="2022-06" db="EMBL/GenBank/DDBJ databases">
        <title>Isolation of gut microbiota from human fecal samples.</title>
        <authorList>
            <person name="Pamer E.G."/>
            <person name="Barat B."/>
            <person name="Waligurski E."/>
            <person name="Medina S."/>
            <person name="Paddock L."/>
            <person name="Mostad J."/>
        </authorList>
    </citation>
    <scope>NUCLEOTIDE SEQUENCE [LARGE SCALE GENOMIC DNA]</scope>
    <source>
        <strain evidence="2 3">DFI.7.95</strain>
    </source>
</reference>
<dbReference type="Proteomes" id="UP001524478">
    <property type="component" value="Unassembled WGS sequence"/>
</dbReference>
<keyword evidence="3" id="KW-1185">Reference proteome</keyword>
<keyword evidence="1" id="KW-0175">Coiled coil</keyword>
<proteinExistence type="predicted"/>
<accession>A0ABT1S549</accession>
<organism evidence="2 3">
    <name type="scientific">Tissierella carlieri</name>
    <dbReference type="NCBI Taxonomy" id="689904"/>
    <lineage>
        <taxon>Bacteria</taxon>
        <taxon>Bacillati</taxon>
        <taxon>Bacillota</taxon>
        <taxon>Tissierellia</taxon>
        <taxon>Tissierellales</taxon>
        <taxon>Tissierellaceae</taxon>
        <taxon>Tissierella</taxon>
    </lineage>
</organism>
<feature type="coiled-coil region" evidence="1">
    <location>
        <begin position="387"/>
        <end position="414"/>
    </location>
</feature>
<name>A0ABT1S549_9FIRM</name>